<dbReference type="EMBL" id="CAJJDO010000155">
    <property type="protein sequence ID" value="CAD8209689.1"/>
    <property type="molecule type" value="Genomic_DNA"/>
</dbReference>
<dbReference type="Proteomes" id="UP000689195">
    <property type="component" value="Unassembled WGS sequence"/>
</dbReference>
<evidence type="ECO:0000313" key="1">
    <source>
        <dbReference type="EMBL" id="CAD8209689.1"/>
    </source>
</evidence>
<dbReference type="AlphaFoldDB" id="A0A8S1Y7A7"/>
<reference evidence="1" key="1">
    <citation type="submission" date="2021-01" db="EMBL/GenBank/DDBJ databases">
        <authorList>
            <consortium name="Genoscope - CEA"/>
            <person name="William W."/>
        </authorList>
    </citation>
    <scope>NUCLEOTIDE SEQUENCE</scope>
</reference>
<accession>A0A8S1Y7A7</accession>
<sequence>METILSNSIESIAILNFQRLIEFNILQEQYSIKSLFYILDKLQKTLTEFPIGNLNKKWKTIDIYFISQGQIVSCF</sequence>
<organism evidence="1 2">
    <name type="scientific">Paramecium pentaurelia</name>
    <dbReference type="NCBI Taxonomy" id="43138"/>
    <lineage>
        <taxon>Eukaryota</taxon>
        <taxon>Sar</taxon>
        <taxon>Alveolata</taxon>
        <taxon>Ciliophora</taxon>
        <taxon>Intramacronucleata</taxon>
        <taxon>Oligohymenophorea</taxon>
        <taxon>Peniculida</taxon>
        <taxon>Parameciidae</taxon>
        <taxon>Paramecium</taxon>
    </lineage>
</organism>
<name>A0A8S1Y7A7_9CILI</name>
<evidence type="ECO:0000313" key="2">
    <source>
        <dbReference type="Proteomes" id="UP000689195"/>
    </source>
</evidence>
<keyword evidence="2" id="KW-1185">Reference proteome</keyword>
<comment type="caution">
    <text evidence="1">The sequence shown here is derived from an EMBL/GenBank/DDBJ whole genome shotgun (WGS) entry which is preliminary data.</text>
</comment>
<gene>
    <name evidence="1" type="ORF">PPENT_87.1.T1550112</name>
</gene>
<proteinExistence type="predicted"/>
<protein>
    <submittedName>
        <fullName evidence="1">Uncharacterized protein</fullName>
    </submittedName>
</protein>